<reference evidence="2 3" key="1">
    <citation type="submission" date="2019-03" db="EMBL/GenBank/DDBJ databases">
        <title>First draft genome of Liparis tanakae, snailfish: a comprehensive survey of snailfish specific genes.</title>
        <authorList>
            <person name="Kim W."/>
            <person name="Song I."/>
            <person name="Jeong J.-H."/>
            <person name="Kim D."/>
            <person name="Kim S."/>
            <person name="Ryu S."/>
            <person name="Song J.Y."/>
            <person name="Lee S.K."/>
        </authorList>
    </citation>
    <scope>NUCLEOTIDE SEQUENCE [LARGE SCALE GENOMIC DNA]</scope>
    <source>
        <tissue evidence="2">Muscle</tissue>
    </source>
</reference>
<keyword evidence="3" id="KW-1185">Reference proteome</keyword>
<proteinExistence type="predicted"/>
<dbReference type="Proteomes" id="UP000314294">
    <property type="component" value="Unassembled WGS sequence"/>
</dbReference>
<sequence>MPKRRIQTSKKKTPAPDTMPSGIGNEMSSLDPATFRDASRSPPSSRGSPTPSVDSRVSLVAQVSTVAKDKKDFLIDLSRRTYNEYPARALCVPGVGPACSVCVWRPSGVYMYASSSAHIFVHAQKPRRTKRLPSSLDERVANDNAQSCFRALAVRFTRCDWALTRPVQR</sequence>
<accession>A0A4Z2EAN4</accession>
<evidence type="ECO:0000313" key="2">
    <source>
        <dbReference type="EMBL" id="TNN25878.1"/>
    </source>
</evidence>
<feature type="compositionally biased region" description="Basic residues" evidence="1">
    <location>
        <begin position="1"/>
        <end position="13"/>
    </location>
</feature>
<gene>
    <name evidence="2" type="ORF">EYF80_063986</name>
</gene>
<evidence type="ECO:0000256" key="1">
    <source>
        <dbReference type="SAM" id="MobiDB-lite"/>
    </source>
</evidence>
<evidence type="ECO:0000313" key="3">
    <source>
        <dbReference type="Proteomes" id="UP000314294"/>
    </source>
</evidence>
<dbReference type="AlphaFoldDB" id="A0A4Z2EAN4"/>
<dbReference type="EMBL" id="SRLO01011452">
    <property type="protein sequence ID" value="TNN25878.1"/>
    <property type="molecule type" value="Genomic_DNA"/>
</dbReference>
<name>A0A4Z2EAN4_9TELE</name>
<feature type="region of interest" description="Disordered" evidence="1">
    <location>
        <begin position="1"/>
        <end position="56"/>
    </location>
</feature>
<organism evidence="2 3">
    <name type="scientific">Liparis tanakae</name>
    <name type="common">Tanaka's snailfish</name>
    <dbReference type="NCBI Taxonomy" id="230148"/>
    <lineage>
        <taxon>Eukaryota</taxon>
        <taxon>Metazoa</taxon>
        <taxon>Chordata</taxon>
        <taxon>Craniata</taxon>
        <taxon>Vertebrata</taxon>
        <taxon>Euteleostomi</taxon>
        <taxon>Actinopterygii</taxon>
        <taxon>Neopterygii</taxon>
        <taxon>Teleostei</taxon>
        <taxon>Neoteleostei</taxon>
        <taxon>Acanthomorphata</taxon>
        <taxon>Eupercaria</taxon>
        <taxon>Perciformes</taxon>
        <taxon>Cottioidei</taxon>
        <taxon>Cottales</taxon>
        <taxon>Liparidae</taxon>
        <taxon>Liparis</taxon>
    </lineage>
</organism>
<comment type="caution">
    <text evidence="2">The sequence shown here is derived from an EMBL/GenBank/DDBJ whole genome shotgun (WGS) entry which is preliminary data.</text>
</comment>
<feature type="compositionally biased region" description="Low complexity" evidence="1">
    <location>
        <begin position="40"/>
        <end position="52"/>
    </location>
</feature>
<protein>
    <submittedName>
        <fullName evidence="2">Uncharacterized protein</fullName>
    </submittedName>
</protein>